<evidence type="ECO:0000256" key="1">
    <source>
        <dbReference type="ARBA" id="ARBA00022857"/>
    </source>
</evidence>
<proteinExistence type="inferred from homology"/>
<evidence type="ECO:0000313" key="4">
    <source>
        <dbReference type="Proteomes" id="UP000018890"/>
    </source>
</evidence>
<dbReference type="OrthoDB" id="580775at2"/>
<keyword evidence="2" id="KW-0560">Oxidoreductase</keyword>
<dbReference type="GO" id="GO:0003995">
    <property type="term" value="F:acyl-CoA dehydrogenase activity"/>
    <property type="evidence" value="ECO:0007669"/>
    <property type="project" value="InterPro"/>
</dbReference>
<comment type="similarity">
    <text evidence="2">Belongs to the LuxC family.</text>
</comment>
<dbReference type="PIRSF" id="PIRSF009414">
    <property type="entry name" value="LuxC"/>
    <property type="match status" value="1"/>
</dbReference>
<dbReference type="GO" id="GO:0008218">
    <property type="term" value="P:bioluminescence"/>
    <property type="evidence" value="ECO:0007669"/>
    <property type="project" value="InterPro"/>
</dbReference>
<dbReference type="EMBL" id="BAUT01000036">
    <property type="protein sequence ID" value="GAE26956.1"/>
    <property type="molecule type" value="Genomic_DNA"/>
</dbReference>
<dbReference type="InterPro" id="IPR008670">
    <property type="entry name" value="CoA_reduct_LuxC"/>
</dbReference>
<dbReference type="Proteomes" id="UP000018890">
    <property type="component" value="Unassembled WGS sequence"/>
</dbReference>
<sequence length="490" mass="55242">MTFSCYHVPSECESLISEGSFQTLEFENHGQKIKLTVPTLTVNQLDQVIHKVKRQQRDYVRKLQTNEIITIFDKAVQKWLDPSYEKRQQAEELLPIITGYDREMVRLFISRYLRQFRKENLQRMIDEDFSNPLILDEFRPRKAGGLYRAFGPNVVTHIFSGNVPALPLWSLAAGILLKSATIGKVSSSEPLFPVLFAKTIAEIDPALGDSLAILWWKGGESALESTSFSASNAVIAYGGKETIEQVRQKVPTHVTFHPHGHKVSFGLITKECLQATKSWETAKLAASDVSWFDQQGCLSPHVFFVERGGTYTPSDFAQMLANEMENFERTHPRASLNNSEKQAILTQRTKVEFESYESTELQLLKSENGTAWSVVYSSLKSEKKAFPISPLNRFVTVIPINHVSEITEYLSEVKGFVQTVGVGCSPQAFSNIINLLGDCGVNRICALGSMPHPQPGWHHDGRFHLADLVTFCDVESTLEMQMDLYDVNRD</sequence>
<keyword evidence="4" id="KW-1185">Reference proteome</keyword>
<protein>
    <recommendedName>
        <fullName evidence="2">Acyl-CoA reductase</fullName>
        <ecNumber evidence="2">1.2.1.50</ecNumber>
    </recommendedName>
</protein>
<dbReference type="CDD" id="cd07080">
    <property type="entry name" value="ALDH_Acyl-CoA-Red_LuxC"/>
    <property type="match status" value="1"/>
</dbReference>
<dbReference type="AlphaFoldDB" id="W4Q4G5"/>
<gene>
    <name evidence="3" type="ORF">JCM9140_3066</name>
</gene>
<reference evidence="3" key="1">
    <citation type="journal article" date="2014" name="Genome Announc.">
        <title>Draft Genome Sequences of Three Alkaliphilic Bacillus Strains, Bacillus wakoensis JCM 9140T, Bacillus akibai JCM 9157T, and Bacillus hemicellulosilyticus JCM 9152T.</title>
        <authorList>
            <person name="Yuki M."/>
            <person name="Oshima K."/>
            <person name="Suda W."/>
            <person name="Oshida Y."/>
            <person name="Kitamura K."/>
            <person name="Iida T."/>
            <person name="Hattori M."/>
            <person name="Ohkuma M."/>
        </authorList>
    </citation>
    <scope>NUCLEOTIDE SEQUENCE [LARGE SCALE GENOMIC DNA]</scope>
    <source>
        <strain evidence="3">JCM 9140</strain>
    </source>
</reference>
<dbReference type="STRING" id="1236970.JCM9140_3066"/>
<organism evidence="3 4">
    <name type="scientific">Halalkalibacter wakoensis JCM 9140</name>
    <dbReference type="NCBI Taxonomy" id="1236970"/>
    <lineage>
        <taxon>Bacteria</taxon>
        <taxon>Bacillati</taxon>
        <taxon>Bacillota</taxon>
        <taxon>Bacilli</taxon>
        <taxon>Bacillales</taxon>
        <taxon>Bacillaceae</taxon>
        <taxon>Halalkalibacter</taxon>
    </lineage>
</organism>
<comment type="catalytic activity">
    <reaction evidence="2">
        <text>a long-chain fatty aldehyde + NADP(+) + CoA = a long-chain fatty acyl-CoA + NADPH + H(+)</text>
        <dbReference type="Rhea" id="RHEA:15437"/>
        <dbReference type="ChEBI" id="CHEBI:15378"/>
        <dbReference type="ChEBI" id="CHEBI:17176"/>
        <dbReference type="ChEBI" id="CHEBI:57287"/>
        <dbReference type="ChEBI" id="CHEBI:57783"/>
        <dbReference type="ChEBI" id="CHEBI:58349"/>
        <dbReference type="ChEBI" id="CHEBI:83139"/>
        <dbReference type="EC" id="1.2.1.50"/>
    </reaction>
</comment>
<comment type="caution">
    <text evidence="3">The sequence shown here is derived from an EMBL/GenBank/DDBJ whole genome shotgun (WGS) entry which is preliminary data.</text>
</comment>
<keyword evidence="1 2" id="KW-0521">NADP</keyword>
<dbReference type="RefSeq" id="WP_052002263.1">
    <property type="nucleotide sequence ID" value="NZ_BAUT01000036.1"/>
</dbReference>
<accession>W4Q4G5</accession>
<dbReference type="EC" id="1.2.1.50" evidence="2"/>
<evidence type="ECO:0000256" key="2">
    <source>
        <dbReference type="PIRNR" id="PIRNR009414"/>
    </source>
</evidence>
<dbReference type="GO" id="GO:0050062">
    <property type="term" value="F:long-chain-fatty-acyl-CoA reductase activity"/>
    <property type="evidence" value="ECO:0007669"/>
    <property type="project" value="UniProtKB-EC"/>
</dbReference>
<dbReference type="InterPro" id="IPR016161">
    <property type="entry name" value="Ald_DH/histidinol_DH"/>
</dbReference>
<dbReference type="Pfam" id="PF05893">
    <property type="entry name" value="LuxC"/>
    <property type="match status" value="1"/>
</dbReference>
<evidence type="ECO:0000313" key="3">
    <source>
        <dbReference type="EMBL" id="GAE26956.1"/>
    </source>
</evidence>
<name>W4Q4G5_9BACI</name>
<dbReference type="SUPFAM" id="SSF53720">
    <property type="entry name" value="ALDH-like"/>
    <property type="match status" value="1"/>
</dbReference>